<dbReference type="PATRIC" id="fig|1028800.3.peg.2711"/>
<dbReference type="HOGENOM" id="CLU_1213766_0_0_5"/>
<evidence type="ECO:0000313" key="2">
    <source>
        <dbReference type="EMBL" id="CDN48850.1"/>
    </source>
</evidence>
<dbReference type="OrthoDB" id="8451710at2"/>
<evidence type="ECO:0000313" key="3">
    <source>
        <dbReference type="Proteomes" id="UP000028181"/>
    </source>
</evidence>
<reference evidence="3" key="1">
    <citation type="journal article" date="2014" name="BMC Genomics">
        <title>Genome sequencing of two Neorhizobium galegae strains reveals a noeT gene responsible for the unusual acetylation of the nodulation factors.</title>
        <authorList>
            <person name="Osterman J."/>
            <person name="Marsh J."/>
            <person name="Laine P.K."/>
            <person name="Zeng Z."/>
            <person name="Alatalo E."/>
            <person name="Sullivan J.T."/>
            <person name="Young J.P."/>
            <person name="Thomas-Oates J."/>
            <person name="Paulin L."/>
            <person name="Lindstrom K."/>
        </authorList>
    </citation>
    <scope>NUCLEOTIDE SEQUENCE [LARGE SCALE GENOMIC DNA]</scope>
    <source>
        <strain evidence="3">HAMBI 540</strain>
    </source>
</reference>
<dbReference type="GeneID" id="24256797"/>
<sequence>MIHIDHVCLGVRNFFDGAQRLREETGLGCYEGGWFPKLGLANKIFPTGNDTYIEVESVVDVFEYEKGNASARFFKEKCEDGDVFIGWCARVDSRDELEQLAKRLGTDVIESTLRTRPDGMMGVAIRAPETIPSWRAGLPNFFLVSDITKHPSRVTPQFGTRTATGISWLELGGSEEEMSDYLGIPANSLGLRFNGGAHGLHAMGVSTSDGEIVIRRNVISGTTGKQAA</sequence>
<name>A0A068SUW1_NEOGA</name>
<dbReference type="KEGG" id="ngg:RG540_CH26840"/>
<keyword evidence="3" id="KW-1185">Reference proteome</keyword>
<dbReference type="EMBL" id="HG938353">
    <property type="protein sequence ID" value="CDN48850.1"/>
    <property type="molecule type" value="Genomic_DNA"/>
</dbReference>
<dbReference type="Proteomes" id="UP000028181">
    <property type="component" value="Chromosome I"/>
</dbReference>
<evidence type="ECO:0000259" key="1">
    <source>
        <dbReference type="Pfam" id="PF13468"/>
    </source>
</evidence>
<organism evidence="2 3">
    <name type="scientific">Neorhizobium galegae bv. orientalis str. HAMBI 540</name>
    <dbReference type="NCBI Taxonomy" id="1028800"/>
    <lineage>
        <taxon>Bacteria</taxon>
        <taxon>Pseudomonadati</taxon>
        <taxon>Pseudomonadota</taxon>
        <taxon>Alphaproteobacteria</taxon>
        <taxon>Hyphomicrobiales</taxon>
        <taxon>Rhizobiaceae</taxon>
        <taxon>Rhizobium/Agrobacterium group</taxon>
        <taxon>Neorhizobium</taxon>
    </lineage>
</organism>
<dbReference type="InterPro" id="IPR029068">
    <property type="entry name" value="Glyas_Bleomycin-R_OHBP_Dase"/>
</dbReference>
<dbReference type="AlphaFoldDB" id="A0A068SUW1"/>
<proteinExistence type="predicted"/>
<dbReference type="InterPro" id="IPR025870">
    <property type="entry name" value="Glyoxalase-like_dom"/>
</dbReference>
<protein>
    <recommendedName>
        <fullName evidence="1">Glyoxalase-like domain-containing protein</fullName>
    </recommendedName>
</protein>
<dbReference type="Gene3D" id="3.10.180.10">
    <property type="entry name" value="2,3-Dihydroxybiphenyl 1,2-Dioxygenase, domain 1"/>
    <property type="match status" value="1"/>
</dbReference>
<feature type="domain" description="Glyoxalase-like" evidence="1">
    <location>
        <begin position="4"/>
        <end position="172"/>
    </location>
</feature>
<accession>A0A068SUW1</accession>
<dbReference type="Pfam" id="PF13468">
    <property type="entry name" value="Glyoxalase_3"/>
    <property type="match status" value="1"/>
</dbReference>
<gene>
    <name evidence="2" type="ORF">RG540_CH26840</name>
</gene>
<dbReference type="RefSeq" id="WP_038588651.1">
    <property type="nucleotide sequence ID" value="NZ_HG938353.1"/>
</dbReference>
<dbReference type="eggNOG" id="COG0346">
    <property type="taxonomic scope" value="Bacteria"/>
</dbReference>